<comment type="caution">
    <text evidence="2">The sequence shown here is derived from an EMBL/GenBank/DDBJ whole genome shotgun (WGS) entry which is preliminary data.</text>
</comment>
<feature type="region of interest" description="Disordered" evidence="1">
    <location>
        <begin position="1"/>
        <end position="124"/>
    </location>
</feature>
<feature type="compositionally biased region" description="Basic and acidic residues" evidence="1">
    <location>
        <begin position="32"/>
        <end position="59"/>
    </location>
</feature>
<name>A0A9W7FX93_9STRA</name>
<evidence type="ECO:0000313" key="2">
    <source>
        <dbReference type="EMBL" id="GMI25334.1"/>
    </source>
</evidence>
<protein>
    <submittedName>
        <fullName evidence="2">Uncharacterized protein</fullName>
    </submittedName>
</protein>
<dbReference type="Proteomes" id="UP001165065">
    <property type="component" value="Unassembled WGS sequence"/>
</dbReference>
<organism evidence="2 3">
    <name type="scientific">Triparma columacea</name>
    <dbReference type="NCBI Taxonomy" id="722753"/>
    <lineage>
        <taxon>Eukaryota</taxon>
        <taxon>Sar</taxon>
        <taxon>Stramenopiles</taxon>
        <taxon>Ochrophyta</taxon>
        <taxon>Bolidophyceae</taxon>
        <taxon>Parmales</taxon>
        <taxon>Triparmaceae</taxon>
        <taxon>Triparma</taxon>
    </lineage>
</organism>
<evidence type="ECO:0000313" key="3">
    <source>
        <dbReference type="Proteomes" id="UP001165065"/>
    </source>
</evidence>
<dbReference type="OrthoDB" id="10475787at2759"/>
<accession>A0A9W7FX93</accession>
<dbReference type="AlphaFoldDB" id="A0A9W7FX93"/>
<gene>
    <name evidence="2" type="ORF">TrCOL_g11921</name>
</gene>
<evidence type="ECO:0000256" key="1">
    <source>
        <dbReference type="SAM" id="MobiDB-lite"/>
    </source>
</evidence>
<keyword evidence="3" id="KW-1185">Reference proteome</keyword>
<sequence length="168" mass="18134">MVEQVVPLNEDMPSPLVAQDELAKSSSSSAPDGDKGRGEGGEDVDHVTELSESQVEGRGKPKLTIDTGDEGEDVGVVEAQSDAPSRPPPATTPNRRNSLLKQNSSFMTPTGQHIDKPRQGRRLSFSDESGEKLVETAFSDSLHYSQKQGVFMQQMDRGQESRGCCTVS</sequence>
<dbReference type="EMBL" id="BRYA01000606">
    <property type="protein sequence ID" value="GMI25334.1"/>
    <property type="molecule type" value="Genomic_DNA"/>
</dbReference>
<feature type="compositionally biased region" description="Polar residues" evidence="1">
    <location>
        <begin position="99"/>
        <end position="111"/>
    </location>
</feature>
<reference evidence="3" key="1">
    <citation type="journal article" date="2023" name="Commun. Biol.">
        <title>Genome analysis of Parmales, the sister group of diatoms, reveals the evolutionary specialization of diatoms from phago-mixotrophs to photoautotrophs.</title>
        <authorList>
            <person name="Ban H."/>
            <person name="Sato S."/>
            <person name="Yoshikawa S."/>
            <person name="Yamada K."/>
            <person name="Nakamura Y."/>
            <person name="Ichinomiya M."/>
            <person name="Sato N."/>
            <person name="Blanc-Mathieu R."/>
            <person name="Endo H."/>
            <person name="Kuwata A."/>
            <person name="Ogata H."/>
        </authorList>
    </citation>
    <scope>NUCLEOTIDE SEQUENCE [LARGE SCALE GENOMIC DNA]</scope>
</reference>
<proteinExistence type="predicted"/>